<name>A0A2A9FI93_9PSEU</name>
<sequence>MVCTTVRTTIFIDVRGWGVVASKAVIVGGHQIGSMLGLGAMLVIVAACGAGTASSSPGTTTLPTGPVQPTSAGPATASPVAGKAKQDALASYRGMWRDFVTAGTTSDWQSPKLGRYATGIALTNMSRALYADHYNGLITKGEPTYEPSVSSAEPPDDPNKIVITDCSDSTNWLKYKATTGQLANDTPGGRHLINAIAQKQADGSWKVSEYGVHGAGTC</sequence>
<reference evidence="2 3" key="1">
    <citation type="submission" date="2017-10" db="EMBL/GenBank/DDBJ databases">
        <title>Sequencing the genomes of 1000 actinobacteria strains.</title>
        <authorList>
            <person name="Klenk H.-P."/>
        </authorList>
    </citation>
    <scope>NUCLEOTIDE SEQUENCE [LARGE SCALE GENOMIC DNA]</scope>
    <source>
        <strain evidence="2 3">DSM 46092</strain>
    </source>
</reference>
<protein>
    <submittedName>
        <fullName evidence="2">Uncharacterized protein</fullName>
    </submittedName>
</protein>
<accession>A0A2A9FI93</accession>
<dbReference type="AlphaFoldDB" id="A0A2A9FI93"/>
<evidence type="ECO:0000313" key="3">
    <source>
        <dbReference type="Proteomes" id="UP000243542"/>
    </source>
</evidence>
<organism evidence="2 3">
    <name type="scientific">Amycolatopsis sulphurea</name>
    <dbReference type="NCBI Taxonomy" id="76022"/>
    <lineage>
        <taxon>Bacteria</taxon>
        <taxon>Bacillati</taxon>
        <taxon>Actinomycetota</taxon>
        <taxon>Actinomycetes</taxon>
        <taxon>Pseudonocardiales</taxon>
        <taxon>Pseudonocardiaceae</taxon>
        <taxon>Amycolatopsis</taxon>
    </lineage>
</organism>
<proteinExistence type="predicted"/>
<feature type="compositionally biased region" description="Low complexity" evidence="1">
    <location>
        <begin position="55"/>
        <end position="70"/>
    </location>
</feature>
<gene>
    <name evidence="2" type="ORF">ATK36_5371</name>
</gene>
<evidence type="ECO:0000313" key="2">
    <source>
        <dbReference type="EMBL" id="PFG50165.1"/>
    </source>
</evidence>
<dbReference type="EMBL" id="PDJK01000002">
    <property type="protein sequence ID" value="PFG50165.1"/>
    <property type="molecule type" value="Genomic_DNA"/>
</dbReference>
<comment type="caution">
    <text evidence="2">The sequence shown here is derived from an EMBL/GenBank/DDBJ whole genome shotgun (WGS) entry which is preliminary data.</text>
</comment>
<evidence type="ECO:0000256" key="1">
    <source>
        <dbReference type="SAM" id="MobiDB-lite"/>
    </source>
</evidence>
<dbReference type="Proteomes" id="UP000243542">
    <property type="component" value="Unassembled WGS sequence"/>
</dbReference>
<keyword evidence="3" id="KW-1185">Reference proteome</keyword>
<feature type="region of interest" description="Disordered" evidence="1">
    <location>
        <begin position="55"/>
        <end position="80"/>
    </location>
</feature>